<organism evidence="8 9">
    <name type="scientific">Methanobrevibacter oralis</name>
    <dbReference type="NCBI Taxonomy" id="66851"/>
    <lineage>
        <taxon>Archaea</taxon>
        <taxon>Methanobacteriati</taxon>
        <taxon>Methanobacteriota</taxon>
        <taxon>Methanomada group</taxon>
        <taxon>Methanobacteria</taxon>
        <taxon>Methanobacteriales</taxon>
        <taxon>Methanobacteriaceae</taxon>
        <taxon>Methanobrevibacter</taxon>
    </lineage>
</organism>
<dbReference type="EMBL" id="LWMU01000022">
    <property type="protein sequence ID" value="KZX14196.1"/>
    <property type="molecule type" value="Genomic_DNA"/>
</dbReference>
<evidence type="ECO:0000256" key="5">
    <source>
        <dbReference type="ARBA" id="ARBA00022759"/>
    </source>
</evidence>
<dbReference type="OrthoDB" id="85765at2157"/>
<evidence type="ECO:0000256" key="6">
    <source>
        <dbReference type="ARBA" id="ARBA00022801"/>
    </source>
</evidence>
<dbReference type="Proteomes" id="UP000077428">
    <property type="component" value="Unassembled WGS sequence"/>
</dbReference>
<gene>
    <name evidence="7" type="primary">rnp3</name>
    <name evidence="8" type="ORF">MBORA_01020</name>
</gene>
<dbReference type="InterPro" id="IPR016195">
    <property type="entry name" value="Pol/histidinol_Pase-like"/>
</dbReference>
<keyword evidence="4 7" id="KW-0540">Nuclease</keyword>
<comment type="subunit">
    <text evidence="7">Consists of a catalytic RNA component and at least 4-5 protein subunits.</text>
</comment>
<keyword evidence="2 7" id="KW-0963">Cytoplasm</keyword>
<dbReference type="PANTHER" id="PTHR13031">
    <property type="entry name" value="RIBONUCLEASE P SUBUNIT P30"/>
    <property type="match status" value="1"/>
</dbReference>
<dbReference type="PANTHER" id="PTHR13031:SF0">
    <property type="entry name" value="RIBONUCLEASE P PROTEIN SUBUNIT P30"/>
    <property type="match status" value="1"/>
</dbReference>
<comment type="function">
    <text evidence="7">Part of ribonuclease P, a protein complex that generates mature tRNA molecules by cleaving their 5'-ends.</text>
</comment>
<name>A0A166C704_METOA</name>
<proteinExistence type="inferred from homology"/>
<reference evidence="9" key="1">
    <citation type="journal article" date="2016" name="Genome Announc.">
        <title>Draft Genome Sequences of Methanobrevibacter curvatus DSM11111, Methanobrevibacter cuticularis DSM11139, Methanobrevibacter filiformis DSM11501, and Methanobrevibacter oralis DSM7256.</title>
        <authorList>
            <person name="Poehlein A."/>
            <person name="Seedorf H."/>
        </authorList>
    </citation>
    <scope>NUCLEOTIDE SEQUENCE [LARGE SCALE GENOMIC DNA]</scope>
    <source>
        <strain evidence="9">DSM 7256 / JCM 30027 / ZR</strain>
    </source>
</reference>
<evidence type="ECO:0000256" key="1">
    <source>
        <dbReference type="ARBA" id="ARBA00007331"/>
    </source>
</evidence>
<evidence type="ECO:0000256" key="4">
    <source>
        <dbReference type="ARBA" id="ARBA00022722"/>
    </source>
</evidence>
<dbReference type="RefSeq" id="WP_042692908.1">
    <property type="nucleotide sequence ID" value="NZ_CABMAB010000015.1"/>
</dbReference>
<keyword evidence="9" id="KW-1185">Reference proteome</keyword>
<keyword evidence="6 7" id="KW-0378">Hydrolase</keyword>
<dbReference type="GO" id="GO:0003723">
    <property type="term" value="F:RNA binding"/>
    <property type="evidence" value="ECO:0007669"/>
    <property type="project" value="TreeGrafter"/>
</dbReference>
<sequence length="234" mass="27093">MFFDLNIKGSSYEDNLELANEAFKYGWEHVNFSYNQNNFSDALHYKDDLLEEFSDKIDYTLEIKSNNVGEVRKIANKFRNKVSCISVLGGDLKVNRATLENIQIDILSRPYLKRYDSGINHVLAKEAFKNNVAIEISFVDALKTYSTHRSKVLSNFKDIYTLYRKFKFPLILSSHAESIMDIRTPQDFKSFFIQTGLTSDEVDNCNNSALNILEFNKNRKNLILKGVRRVNDEA</sequence>
<dbReference type="GO" id="GO:0030677">
    <property type="term" value="C:ribonuclease P complex"/>
    <property type="evidence" value="ECO:0007669"/>
    <property type="project" value="UniProtKB-UniRule"/>
</dbReference>
<dbReference type="GO" id="GO:0001682">
    <property type="term" value="P:tRNA 5'-leader removal"/>
    <property type="evidence" value="ECO:0007669"/>
    <property type="project" value="UniProtKB-UniRule"/>
</dbReference>
<dbReference type="GO" id="GO:0005737">
    <property type="term" value="C:cytoplasm"/>
    <property type="evidence" value="ECO:0007669"/>
    <property type="project" value="UniProtKB-SubCell"/>
</dbReference>
<comment type="caution">
    <text evidence="8">The sequence shown here is derived from an EMBL/GenBank/DDBJ whole genome shotgun (WGS) entry which is preliminary data.</text>
</comment>
<dbReference type="EC" id="3.1.26.5" evidence="7"/>
<keyword evidence="5 7" id="KW-0255">Endonuclease</keyword>
<dbReference type="Gene3D" id="3.20.20.140">
    <property type="entry name" value="Metal-dependent hydrolases"/>
    <property type="match status" value="1"/>
</dbReference>
<dbReference type="Pfam" id="PF01876">
    <property type="entry name" value="RNase_P_p30"/>
    <property type="match status" value="1"/>
</dbReference>
<comment type="subcellular location">
    <subcellularLocation>
        <location evidence="7">Cytoplasm</location>
    </subcellularLocation>
</comment>
<comment type="catalytic activity">
    <reaction evidence="7">
        <text>Endonucleolytic cleavage of RNA, removing 5'-extranucleotides from tRNA precursor.</text>
        <dbReference type="EC" id="3.1.26.5"/>
    </reaction>
</comment>
<evidence type="ECO:0000256" key="7">
    <source>
        <dbReference type="HAMAP-Rule" id="MF_00756"/>
    </source>
</evidence>
<dbReference type="AlphaFoldDB" id="A0A166C704"/>
<dbReference type="PATRIC" id="fig|66851.6.peg.129"/>
<dbReference type="SUPFAM" id="SSF89550">
    <property type="entry name" value="PHP domain-like"/>
    <property type="match status" value="1"/>
</dbReference>
<protein>
    <recommendedName>
        <fullName evidence="7">Ribonuclease P protein component 3</fullName>
        <shortName evidence="7">RNase P component 3</shortName>
        <ecNumber evidence="7">3.1.26.5</ecNumber>
    </recommendedName>
    <alternativeName>
        <fullName evidence="7">Rpp30</fullName>
    </alternativeName>
</protein>
<comment type="similarity">
    <text evidence="1 7">Belongs to the eukaryotic/archaeal RNase P protein component 3 family.</text>
</comment>
<accession>A0A166C704</accession>
<evidence type="ECO:0000256" key="2">
    <source>
        <dbReference type="ARBA" id="ARBA00022490"/>
    </source>
</evidence>
<dbReference type="InterPro" id="IPR023539">
    <property type="entry name" value="RNase_P_comp-3_arc"/>
</dbReference>
<evidence type="ECO:0000256" key="3">
    <source>
        <dbReference type="ARBA" id="ARBA00022694"/>
    </source>
</evidence>
<dbReference type="STRING" id="66851.MBORA_01020"/>
<dbReference type="HAMAP" id="MF_00756">
    <property type="entry name" value="RNase_P_3"/>
    <property type="match status" value="1"/>
</dbReference>
<keyword evidence="3 7" id="KW-0819">tRNA processing</keyword>
<evidence type="ECO:0000313" key="8">
    <source>
        <dbReference type="EMBL" id="KZX14196.1"/>
    </source>
</evidence>
<dbReference type="InterPro" id="IPR002738">
    <property type="entry name" value="RNase_P_p30"/>
</dbReference>
<dbReference type="NCBIfam" id="NF046111">
    <property type="entry name" value="RNaseP3Mthb"/>
    <property type="match status" value="1"/>
</dbReference>
<evidence type="ECO:0000313" key="9">
    <source>
        <dbReference type="Proteomes" id="UP000077428"/>
    </source>
</evidence>
<dbReference type="GO" id="GO:0004526">
    <property type="term" value="F:ribonuclease P activity"/>
    <property type="evidence" value="ECO:0007669"/>
    <property type="project" value="UniProtKB-UniRule"/>
</dbReference>